<reference evidence="4" key="1">
    <citation type="submission" date="2016-10" db="EMBL/GenBank/DDBJ databases">
        <authorList>
            <person name="Varghese N."/>
            <person name="Submissions S."/>
        </authorList>
    </citation>
    <scope>NUCLEOTIDE SEQUENCE [LARGE SCALE GENOMIC DNA]</scope>
    <source>
        <strain evidence="4">CGMCC 1.7738</strain>
    </source>
</reference>
<dbReference type="InterPro" id="IPR050256">
    <property type="entry name" value="Glycosyltransferase_2"/>
</dbReference>
<dbReference type="Pfam" id="PF00535">
    <property type="entry name" value="Glycos_transf_2"/>
    <property type="match status" value="1"/>
</dbReference>
<dbReference type="Gene3D" id="3.90.550.10">
    <property type="entry name" value="Spore Coat Polysaccharide Biosynthesis Protein SpsA, Chain A"/>
    <property type="match status" value="1"/>
</dbReference>
<feature type="domain" description="Glycosyltransferase 2-like" evidence="2">
    <location>
        <begin position="27"/>
        <end position="188"/>
    </location>
</feature>
<dbReference type="AlphaFoldDB" id="A0A1I4BAW3"/>
<sequence>MGSNSTDTHTSDSLLVPEQSSRSPTLSVVLPTLNEAQGIATCITKVKRAIATLGVQAEIIVSDSSSDSTPRIATEMDAIVVTPDKPGYGSACRYGFERSRGDYLVMGDADTTYDFEEIPPLVDCVMSDNADIVLGSRFDGTILPGAMPPLHRYLGNPLLTKLLTCCYDLEVSDAHSGLRVLSRDAYQTLQLDSNGMEFASEMLMAAQAEGLRIEELPITYHERVGEATLESFSDGWRHLKYIVSNRSEYQ</sequence>
<dbReference type="PANTHER" id="PTHR48090:SF7">
    <property type="entry name" value="RFBJ PROTEIN"/>
    <property type="match status" value="1"/>
</dbReference>
<organism evidence="3 4">
    <name type="scientific">Halogranum rubrum</name>
    <dbReference type="NCBI Taxonomy" id="553466"/>
    <lineage>
        <taxon>Archaea</taxon>
        <taxon>Methanobacteriati</taxon>
        <taxon>Methanobacteriota</taxon>
        <taxon>Stenosarchaea group</taxon>
        <taxon>Halobacteria</taxon>
        <taxon>Halobacteriales</taxon>
        <taxon>Haloferacaceae</taxon>
    </lineage>
</organism>
<dbReference type="EMBL" id="FOTC01000001">
    <property type="protein sequence ID" value="SFK65159.1"/>
    <property type="molecule type" value="Genomic_DNA"/>
</dbReference>
<evidence type="ECO:0000259" key="2">
    <source>
        <dbReference type="Pfam" id="PF00535"/>
    </source>
</evidence>
<dbReference type="RefSeq" id="WP_089865029.1">
    <property type="nucleotide sequence ID" value="NZ_FOTC01000001.1"/>
</dbReference>
<dbReference type="GO" id="GO:0016740">
    <property type="term" value="F:transferase activity"/>
    <property type="evidence" value="ECO:0007669"/>
    <property type="project" value="UniProtKB-KW"/>
</dbReference>
<dbReference type="InterPro" id="IPR029044">
    <property type="entry name" value="Nucleotide-diphossugar_trans"/>
</dbReference>
<name>A0A1I4BAW3_9EURY</name>
<dbReference type="Proteomes" id="UP000199607">
    <property type="component" value="Unassembled WGS sequence"/>
</dbReference>
<evidence type="ECO:0000313" key="3">
    <source>
        <dbReference type="EMBL" id="SFK65159.1"/>
    </source>
</evidence>
<dbReference type="SUPFAM" id="SSF53448">
    <property type="entry name" value="Nucleotide-diphospho-sugar transferases"/>
    <property type="match status" value="1"/>
</dbReference>
<proteinExistence type="predicted"/>
<dbReference type="InterPro" id="IPR001173">
    <property type="entry name" value="Glyco_trans_2-like"/>
</dbReference>
<gene>
    <name evidence="3" type="ORF">SAMN04487950_0392</name>
</gene>
<evidence type="ECO:0000256" key="1">
    <source>
        <dbReference type="SAM" id="MobiDB-lite"/>
    </source>
</evidence>
<dbReference type="PANTHER" id="PTHR48090">
    <property type="entry name" value="UNDECAPRENYL-PHOSPHATE 4-DEOXY-4-FORMAMIDO-L-ARABINOSE TRANSFERASE-RELATED"/>
    <property type="match status" value="1"/>
</dbReference>
<keyword evidence="3" id="KW-0808">Transferase</keyword>
<accession>A0A1I4BAW3</accession>
<dbReference type="STRING" id="553466.SAMN04487950_0392"/>
<protein>
    <submittedName>
        <fullName evidence="3">Glycosyltransferase involved in cell wall bisynthesis</fullName>
    </submittedName>
</protein>
<feature type="region of interest" description="Disordered" evidence="1">
    <location>
        <begin position="1"/>
        <end position="21"/>
    </location>
</feature>
<keyword evidence="4" id="KW-1185">Reference proteome</keyword>
<dbReference type="CDD" id="cd04179">
    <property type="entry name" value="DPM_DPG-synthase_like"/>
    <property type="match status" value="1"/>
</dbReference>
<evidence type="ECO:0000313" key="4">
    <source>
        <dbReference type="Proteomes" id="UP000199607"/>
    </source>
</evidence>